<sequence length="494" mass="54877">MWCAAHWGQFGGVKKGKTIAVALAGVGLVHEAQLTEWAPNSQATDDSSDDGDGDDEVELQKFEQPKCMGCGSRRRLPMVGCPGAWTTHSQHSLTPRDPCLSLIATLTHRRLTPSFNSFFQNKKTAKMIPPIDDLVLQQNPEFAALYTTLTTLILNPDASTRKDPKAKKRAAVRKELDTHRLKTAKHHLLINAISTAHPTTEQPPPPAQEKPSLLRHRSTRSRSESQPLKPSGPLPPPLPLAQPKPPPLPQSLLDLLLLLPPLLSPNSPIPPPQLPLLLSSPPFSLLPSHVPLLSSFLSQTLHTSALTLARLSQPNTNPSFLHRSIPSLPAFTLTQLETLHHKKYSLLRSRLSLAVSVSNLLDQQILILSKLIRSLEAKHGPVSRWLEYSASERALVAQKQELEIKALSRALKKEVYSPEVATALGNYSRHLRDAKSRLGERIRGLEGELGEYHHQDASTEREKTRKMREMARVYADMGRQLDEVRKDLERLDTA</sequence>
<name>A0ABR0HHP6_9PEZI</name>
<dbReference type="Proteomes" id="UP001326199">
    <property type="component" value="Unassembled WGS sequence"/>
</dbReference>
<evidence type="ECO:0000313" key="2">
    <source>
        <dbReference type="EMBL" id="KAK4667600.1"/>
    </source>
</evidence>
<feature type="region of interest" description="Disordered" evidence="1">
    <location>
        <begin position="195"/>
        <end position="246"/>
    </location>
</feature>
<feature type="region of interest" description="Disordered" evidence="1">
    <location>
        <begin position="158"/>
        <end position="181"/>
    </location>
</feature>
<evidence type="ECO:0000256" key="1">
    <source>
        <dbReference type="SAM" id="MobiDB-lite"/>
    </source>
</evidence>
<dbReference type="RefSeq" id="XP_062767566.1">
    <property type="nucleotide sequence ID" value="XM_062905827.1"/>
</dbReference>
<evidence type="ECO:0000313" key="3">
    <source>
        <dbReference type="Proteomes" id="UP001326199"/>
    </source>
</evidence>
<accession>A0ABR0HHP6</accession>
<reference evidence="2 3" key="1">
    <citation type="journal article" date="2023" name="bioRxiv">
        <title>High-quality genome assemblies of four members of thePodospora anserinaspecies complex.</title>
        <authorList>
            <person name="Ament-Velasquez S.L."/>
            <person name="Vogan A.A."/>
            <person name="Wallerman O."/>
            <person name="Hartmann F."/>
            <person name="Gautier V."/>
            <person name="Silar P."/>
            <person name="Giraud T."/>
            <person name="Johannesson H."/>
        </authorList>
    </citation>
    <scope>NUCLEOTIDE SEQUENCE [LARGE SCALE GENOMIC DNA]</scope>
    <source>
        <strain evidence="2 3">CBS 411.78</strain>
    </source>
</reference>
<feature type="compositionally biased region" description="Acidic residues" evidence="1">
    <location>
        <begin position="46"/>
        <end position="56"/>
    </location>
</feature>
<proteinExistence type="predicted"/>
<feature type="compositionally biased region" description="Pro residues" evidence="1">
    <location>
        <begin position="230"/>
        <end position="246"/>
    </location>
</feature>
<dbReference type="GeneID" id="87925899"/>
<keyword evidence="3" id="KW-1185">Reference proteome</keyword>
<comment type="caution">
    <text evidence="2">The sequence shown here is derived from an EMBL/GenBank/DDBJ whole genome shotgun (WGS) entry which is preliminary data.</text>
</comment>
<gene>
    <name evidence="2" type="ORF">QC763_0059020</name>
</gene>
<feature type="region of interest" description="Disordered" evidence="1">
    <location>
        <begin position="37"/>
        <end position="56"/>
    </location>
</feature>
<organism evidence="2 3">
    <name type="scientific">Podospora pseudopauciseta</name>
    <dbReference type="NCBI Taxonomy" id="2093780"/>
    <lineage>
        <taxon>Eukaryota</taxon>
        <taxon>Fungi</taxon>
        <taxon>Dikarya</taxon>
        <taxon>Ascomycota</taxon>
        <taxon>Pezizomycotina</taxon>
        <taxon>Sordariomycetes</taxon>
        <taxon>Sordariomycetidae</taxon>
        <taxon>Sordariales</taxon>
        <taxon>Podosporaceae</taxon>
        <taxon>Podospora</taxon>
    </lineage>
</organism>
<dbReference type="EMBL" id="JAFFHB010000004">
    <property type="protein sequence ID" value="KAK4667600.1"/>
    <property type="molecule type" value="Genomic_DNA"/>
</dbReference>
<protein>
    <submittedName>
        <fullName evidence="2">Uncharacterized protein</fullName>
    </submittedName>
</protein>